<dbReference type="RefSeq" id="WP_136572614.1">
    <property type="nucleotide sequence ID" value="NZ_STFG01000003.1"/>
</dbReference>
<feature type="domain" description="ABC transporter" evidence="10">
    <location>
        <begin position="30"/>
        <end position="264"/>
    </location>
</feature>
<name>A0A4S8F8Y2_9BURK</name>
<dbReference type="GO" id="GO:0015697">
    <property type="term" value="P:quaternary ammonium group transport"/>
    <property type="evidence" value="ECO:0007669"/>
    <property type="project" value="UniProtKB-ARBA"/>
</dbReference>
<dbReference type="OrthoDB" id="5298774at2"/>
<dbReference type="GO" id="GO:0016887">
    <property type="term" value="F:ATP hydrolysis activity"/>
    <property type="evidence" value="ECO:0007669"/>
    <property type="project" value="InterPro"/>
</dbReference>
<dbReference type="GO" id="GO:0005524">
    <property type="term" value="F:ATP binding"/>
    <property type="evidence" value="ECO:0007669"/>
    <property type="project" value="UniProtKB-KW"/>
</dbReference>
<comment type="caution">
    <text evidence="11">The sequence shown here is derived from an EMBL/GenBank/DDBJ whole genome shotgun (WGS) entry which is preliminary data.</text>
</comment>
<sequence length="399" mass="43111">MQNPPVFTPSATSAFSSSQDHTAPVQGASIEVHALQRQFGSFQALRQIDFTLPAGRVLALLGPSGCGKSTLLKLLAGLDRPSSGSIAFAGRVVADAATFVAPQQRKLGMVFQDYALWPHMSVGGNVGFALRMQGVRGHALQERVDRVLQQVGLADMASRSPSALSGGQQQRVALARAIVAQPSVLLFDEPLSNLDRDLRESLCGEMRQLLRDMGTTAVYVTHDHEEACLIADEVAVMFQGEIAQRCSPQQLWGAPATVQVARFLKLGALLPAWSDGHTIGLAQQHDVQVLASLPAQHINHTGTVQAGVQRMMGHLLVPDDAVTLKPAPTAEEVRAGVLSAQVVEQHYTSGRYKTRLQLCGADQAHDVHAWTRERLPVREGHVALQLDMAQLRWFASQTT</sequence>
<dbReference type="GO" id="GO:0015408">
    <property type="term" value="F:ABC-type ferric iron transporter activity"/>
    <property type="evidence" value="ECO:0007669"/>
    <property type="project" value="InterPro"/>
</dbReference>
<protein>
    <submittedName>
        <fullName evidence="11">ABC transporter ATP-binding protein</fullName>
    </submittedName>
</protein>
<evidence type="ECO:0000256" key="3">
    <source>
        <dbReference type="ARBA" id="ARBA00022496"/>
    </source>
</evidence>
<dbReference type="PROSITE" id="PS50893">
    <property type="entry name" value="ABC_TRANSPORTER_2"/>
    <property type="match status" value="1"/>
</dbReference>
<evidence type="ECO:0000313" key="12">
    <source>
        <dbReference type="Proteomes" id="UP000308917"/>
    </source>
</evidence>
<keyword evidence="12" id="KW-1185">Reference proteome</keyword>
<evidence type="ECO:0000256" key="8">
    <source>
        <dbReference type="ARBA" id="ARBA00023136"/>
    </source>
</evidence>
<feature type="compositionally biased region" description="Low complexity" evidence="9">
    <location>
        <begin position="8"/>
        <end position="18"/>
    </location>
</feature>
<dbReference type="Proteomes" id="UP000308917">
    <property type="component" value="Unassembled WGS sequence"/>
</dbReference>
<proteinExistence type="predicted"/>
<keyword evidence="8" id="KW-0472">Membrane</keyword>
<keyword evidence="1" id="KW-0813">Transport</keyword>
<dbReference type="GO" id="GO:0016020">
    <property type="term" value="C:membrane"/>
    <property type="evidence" value="ECO:0007669"/>
    <property type="project" value="InterPro"/>
</dbReference>
<dbReference type="CDD" id="cd03259">
    <property type="entry name" value="ABC_Carb_Solutes_like"/>
    <property type="match status" value="1"/>
</dbReference>
<keyword evidence="4" id="KW-0547">Nucleotide-binding</keyword>
<accession>A0A4S8F8Y2</accession>
<dbReference type="SUPFAM" id="SSF52540">
    <property type="entry name" value="P-loop containing nucleoside triphosphate hydrolases"/>
    <property type="match status" value="1"/>
</dbReference>
<feature type="region of interest" description="Disordered" evidence="9">
    <location>
        <begin position="1"/>
        <end position="20"/>
    </location>
</feature>
<dbReference type="InterPro" id="IPR003593">
    <property type="entry name" value="AAA+_ATPase"/>
</dbReference>
<keyword evidence="7" id="KW-0406">Ion transport</keyword>
<dbReference type="InterPro" id="IPR015853">
    <property type="entry name" value="ABC_transpr_FbpC"/>
</dbReference>
<dbReference type="InterPro" id="IPR027417">
    <property type="entry name" value="P-loop_NTPase"/>
</dbReference>
<dbReference type="InterPro" id="IPR050093">
    <property type="entry name" value="ABC_SmlMolc_Importer"/>
</dbReference>
<dbReference type="FunFam" id="3.40.50.300:FF:000425">
    <property type="entry name" value="Probable ABC transporter, ATP-binding subunit"/>
    <property type="match status" value="1"/>
</dbReference>
<evidence type="ECO:0000256" key="6">
    <source>
        <dbReference type="ARBA" id="ARBA00023004"/>
    </source>
</evidence>
<evidence type="ECO:0000256" key="4">
    <source>
        <dbReference type="ARBA" id="ARBA00022741"/>
    </source>
</evidence>
<dbReference type="SMART" id="SM00382">
    <property type="entry name" value="AAA"/>
    <property type="match status" value="1"/>
</dbReference>
<gene>
    <name evidence="11" type="ORF">E9531_04805</name>
</gene>
<evidence type="ECO:0000256" key="5">
    <source>
        <dbReference type="ARBA" id="ARBA00022840"/>
    </source>
</evidence>
<evidence type="ECO:0000256" key="9">
    <source>
        <dbReference type="SAM" id="MobiDB-lite"/>
    </source>
</evidence>
<evidence type="ECO:0000259" key="10">
    <source>
        <dbReference type="PROSITE" id="PS50893"/>
    </source>
</evidence>
<keyword evidence="3" id="KW-0410">Iron transport</keyword>
<dbReference type="PANTHER" id="PTHR42781:SF4">
    <property type="entry name" value="SPERMIDINE_PUTRESCINE IMPORT ATP-BINDING PROTEIN POTA"/>
    <property type="match status" value="1"/>
</dbReference>
<evidence type="ECO:0000256" key="2">
    <source>
        <dbReference type="ARBA" id="ARBA00022475"/>
    </source>
</evidence>
<dbReference type="PANTHER" id="PTHR42781">
    <property type="entry name" value="SPERMIDINE/PUTRESCINE IMPORT ATP-BINDING PROTEIN POTA"/>
    <property type="match status" value="1"/>
</dbReference>
<dbReference type="InterPro" id="IPR003439">
    <property type="entry name" value="ABC_transporter-like_ATP-bd"/>
</dbReference>
<dbReference type="Gene3D" id="3.40.50.300">
    <property type="entry name" value="P-loop containing nucleotide triphosphate hydrolases"/>
    <property type="match status" value="1"/>
</dbReference>
<dbReference type="EMBL" id="STFG01000003">
    <property type="protein sequence ID" value="THU04048.1"/>
    <property type="molecule type" value="Genomic_DNA"/>
</dbReference>
<organism evidence="11 12">
    <name type="scientific">Lampropedia puyangensis</name>
    <dbReference type="NCBI Taxonomy" id="1330072"/>
    <lineage>
        <taxon>Bacteria</taxon>
        <taxon>Pseudomonadati</taxon>
        <taxon>Pseudomonadota</taxon>
        <taxon>Betaproteobacteria</taxon>
        <taxon>Burkholderiales</taxon>
        <taxon>Comamonadaceae</taxon>
        <taxon>Lampropedia</taxon>
    </lineage>
</organism>
<keyword evidence="5 11" id="KW-0067">ATP-binding</keyword>
<dbReference type="Pfam" id="PF00005">
    <property type="entry name" value="ABC_tran"/>
    <property type="match status" value="1"/>
</dbReference>
<dbReference type="AlphaFoldDB" id="A0A4S8F8Y2"/>
<evidence type="ECO:0000256" key="1">
    <source>
        <dbReference type="ARBA" id="ARBA00022448"/>
    </source>
</evidence>
<reference evidence="11 12" key="1">
    <citation type="journal article" date="2015" name="Antonie Van Leeuwenhoek">
        <title>Lampropedia puyangensis sp. nov., isolated from symptomatic bark of Populus ? euramericana canker and emended description of Lampropedia hyalina (Ehrenberg 1832) Lee et al. 2004.</title>
        <authorList>
            <person name="Li Y."/>
            <person name="Wang T."/>
            <person name="Piao C.G."/>
            <person name="Wang L.F."/>
            <person name="Tian G.Z."/>
            <person name="Zhu T.H."/>
            <person name="Guo M.W."/>
        </authorList>
    </citation>
    <scope>NUCLEOTIDE SEQUENCE [LARGE SCALE GENOMIC DNA]</scope>
    <source>
        <strain evidence="11 12">2-bin</strain>
    </source>
</reference>
<dbReference type="InterPro" id="IPR017871">
    <property type="entry name" value="ABC_transporter-like_CS"/>
</dbReference>
<keyword evidence="2" id="KW-1003">Cell membrane</keyword>
<evidence type="ECO:0000256" key="7">
    <source>
        <dbReference type="ARBA" id="ARBA00023065"/>
    </source>
</evidence>
<keyword evidence="6" id="KW-0408">Iron</keyword>
<evidence type="ECO:0000313" key="11">
    <source>
        <dbReference type="EMBL" id="THU04048.1"/>
    </source>
</evidence>
<dbReference type="PROSITE" id="PS00211">
    <property type="entry name" value="ABC_TRANSPORTER_1"/>
    <property type="match status" value="1"/>
</dbReference>